<dbReference type="EMBL" id="BARU01042450">
    <property type="protein sequence ID" value="GAH85040.1"/>
    <property type="molecule type" value="Genomic_DNA"/>
</dbReference>
<protein>
    <submittedName>
        <fullName evidence="1">Uncharacterized protein</fullName>
    </submittedName>
</protein>
<accession>X1JUH0</accession>
<dbReference type="AlphaFoldDB" id="X1JUH0"/>
<evidence type="ECO:0000313" key="1">
    <source>
        <dbReference type="EMBL" id="GAH85040.1"/>
    </source>
</evidence>
<feature type="non-terminal residue" evidence="1">
    <location>
        <position position="1"/>
    </location>
</feature>
<sequence>SLKIGEDEDLKVLMDLIEDETLPRMGIKEVRNKFLFKTPLNVVISHSTPERKFMEKLVSSANAEVIYSWIKSRDTGFYSIEYSWRKGEHHKQGKFNPDFFIKIDNKIIVVETKDDELIERIKEGGDIAKEIRAENKYALEHFNRLNEQQKEQSYFFNFLTPMDFDNFFGVLRKKDFSGFISQLDSELEAE</sequence>
<organism evidence="1">
    <name type="scientific">marine sediment metagenome</name>
    <dbReference type="NCBI Taxonomy" id="412755"/>
    <lineage>
        <taxon>unclassified sequences</taxon>
        <taxon>metagenomes</taxon>
        <taxon>ecological metagenomes</taxon>
    </lineage>
</organism>
<gene>
    <name evidence="1" type="ORF">S03H2_65220</name>
</gene>
<name>X1JUH0_9ZZZZ</name>
<comment type="caution">
    <text evidence="1">The sequence shown here is derived from an EMBL/GenBank/DDBJ whole genome shotgun (WGS) entry which is preliminary data.</text>
</comment>
<reference evidence="1" key="1">
    <citation type="journal article" date="2014" name="Front. Microbiol.">
        <title>High frequency of phylogenetically diverse reductive dehalogenase-homologous genes in deep subseafloor sedimentary metagenomes.</title>
        <authorList>
            <person name="Kawai M."/>
            <person name="Futagami T."/>
            <person name="Toyoda A."/>
            <person name="Takaki Y."/>
            <person name="Nishi S."/>
            <person name="Hori S."/>
            <person name="Arai W."/>
            <person name="Tsubouchi T."/>
            <person name="Morono Y."/>
            <person name="Uchiyama I."/>
            <person name="Ito T."/>
            <person name="Fujiyama A."/>
            <person name="Inagaki F."/>
            <person name="Takami H."/>
        </authorList>
    </citation>
    <scope>NUCLEOTIDE SEQUENCE</scope>
    <source>
        <strain evidence="1">Expedition CK06-06</strain>
    </source>
</reference>
<proteinExistence type="predicted"/>